<sequence>MTIESNETLVGGPEAAARVLVVGAGAIGGFYGSLLARQGWPVSVVCRSEAALVSERGFAIHSDTLGKWRFRPAATATHVTALEEAPDYLLLTTKVLAGEDRAELIRPAVGPRTVIVLLENGVDIEAPFAAAFPDHELISALAFVCVSRTAPGHIHHQAYGGLTLGNYPTGISGAVRRLAAAFRAAGMPVESCDAIVTARWRKAVWNAAFNPASVLAGCIDTGRLMADDAAVRTIRRAMVEVCEVAAAAGHPLPPQTVDAMLENTRRMPPYLTSMTLDALHGRPLEREAILGAILDRARSAGVPAPTLETFDALLRVRTAN</sequence>
<organism evidence="13 14">
    <name type="scientific">Candidatus Macondimonas diazotrophica</name>
    <dbReference type="NCBI Taxonomy" id="2305248"/>
    <lineage>
        <taxon>Bacteria</taxon>
        <taxon>Pseudomonadati</taxon>
        <taxon>Pseudomonadota</taxon>
        <taxon>Gammaproteobacteria</taxon>
        <taxon>Chromatiales</taxon>
        <taxon>Ectothiorhodospiraceae</taxon>
        <taxon>Candidatus Macondimonas</taxon>
    </lineage>
</organism>
<dbReference type="GO" id="GO:0005737">
    <property type="term" value="C:cytoplasm"/>
    <property type="evidence" value="ECO:0007669"/>
    <property type="project" value="TreeGrafter"/>
</dbReference>
<comment type="caution">
    <text evidence="13">The sequence shown here is derived from an EMBL/GenBank/DDBJ whole genome shotgun (WGS) entry which is preliminary data.</text>
</comment>
<dbReference type="Gene3D" id="3.40.50.720">
    <property type="entry name" value="NAD(P)-binding Rossmann-like Domain"/>
    <property type="match status" value="1"/>
</dbReference>
<evidence type="ECO:0000256" key="3">
    <source>
        <dbReference type="ARBA" id="ARBA00013014"/>
    </source>
</evidence>
<proteinExistence type="inferred from homology"/>
<keyword evidence="6 10" id="KW-0521">NADP</keyword>
<dbReference type="InterPro" id="IPR013752">
    <property type="entry name" value="KPA_reductase"/>
</dbReference>
<comment type="catalytic activity">
    <reaction evidence="9 10">
        <text>(R)-pantoate + NADP(+) = 2-dehydropantoate + NADPH + H(+)</text>
        <dbReference type="Rhea" id="RHEA:16233"/>
        <dbReference type="ChEBI" id="CHEBI:11561"/>
        <dbReference type="ChEBI" id="CHEBI:15378"/>
        <dbReference type="ChEBI" id="CHEBI:15980"/>
        <dbReference type="ChEBI" id="CHEBI:57783"/>
        <dbReference type="ChEBI" id="CHEBI:58349"/>
        <dbReference type="EC" id="1.1.1.169"/>
    </reaction>
</comment>
<evidence type="ECO:0000256" key="7">
    <source>
        <dbReference type="ARBA" id="ARBA00023002"/>
    </source>
</evidence>
<dbReference type="GO" id="GO:0008677">
    <property type="term" value="F:2-dehydropantoate 2-reductase activity"/>
    <property type="evidence" value="ECO:0007669"/>
    <property type="project" value="UniProtKB-EC"/>
</dbReference>
<evidence type="ECO:0000256" key="5">
    <source>
        <dbReference type="ARBA" id="ARBA00022655"/>
    </source>
</evidence>
<comment type="pathway">
    <text evidence="1 10">Cofactor biosynthesis; (R)-pantothenate biosynthesis; (R)-pantoate from 3-methyl-2-oxobutanoate: step 2/2.</text>
</comment>
<comment type="similarity">
    <text evidence="2 10">Belongs to the ketopantoate reductase family.</text>
</comment>
<evidence type="ECO:0000256" key="8">
    <source>
        <dbReference type="ARBA" id="ARBA00032024"/>
    </source>
</evidence>
<evidence type="ECO:0000259" key="11">
    <source>
        <dbReference type="Pfam" id="PF02558"/>
    </source>
</evidence>
<dbReference type="InterPro" id="IPR051402">
    <property type="entry name" value="KPR-Related"/>
</dbReference>
<protein>
    <recommendedName>
        <fullName evidence="4 10">2-dehydropantoate 2-reductase</fullName>
        <ecNumber evidence="3 10">1.1.1.169</ecNumber>
    </recommendedName>
    <alternativeName>
        <fullName evidence="8 10">Ketopantoate reductase</fullName>
    </alternativeName>
</protein>
<dbReference type="NCBIfam" id="TIGR00745">
    <property type="entry name" value="apbA_panE"/>
    <property type="match status" value="1"/>
</dbReference>
<dbReference type="RefSeq" id="WP_135280946.1">
    <property type="nucleotide sequence ID" value="NZ_SRIO01000003.1"/>
</dbReference>
<feature type="domain" description="Ketopantoate reductase N-terminal" evidence="11">
    <location>
        <begin position="19"/>
        <end position="168"/>
    </location>
</feature>
<accession>A0A4Z0FBZ9</accession>
<dbReference type="UniPathway" id="UPA00028">
    <property type="reaction ID" value="UER00004"/>
</dbReference>
<dbReference type="AlphaFoldDB" id="A0A4Z0FBZ9"/>
<dbReference type="InterPro" id="IPR036291">
    <property type="entry name" value="NAD(P)-bd_dom_sf"/>
</dbReference>
<evidence type="ECO:0000259" key="12">
    <source>
        <dbReference type="Pfam" id="PF08546"/>
    </source>
</evidence>
<dbReference type="Pfam" id="PF08546">
    <property type="entry name" value="ApbA_C"/>
    <property type="match status" value="1"/>
</dbReference>
<dbReference type="SUPFAM" id="SSF51735">
    <property type="entry name" value="NAD(P)-binding Rossmann-fold domains"/>
    <property type="match status" value="1"/>
</dbReference>
<dbReference type="OrthoDB" id="6530772at2"/>
<evidence type="ECO:0000256" key="4">
    <source>
        <dbReference type="ARBA" id="ARBA00019465"/>
    </source>
</evidence>
<name>A0A4Z0FBZ9_9GAMM</name>
<dbReference type="InterPro" id="IPR003710">
    <property type="entry name" value="ApbA"/>
</dbReference>
<dbReference type="SUPFAM" id="SSF48179">
    <property type="entry name" value="6-phosphogluconate dehydrogenase C-terminal domain-like"/>
    <property type="match status" value="1"/>
</dbReference>
<dbReference type="FunFam" id="1.10.1040.10:FF:000017">
    <property type="entry name" value="2-dehydropantoate 2-reductase"/>
    <property type="match status" value="1"/>
</dbReference>
<dbReference type="InterPro" id="IPR013328">
    <property type="entry name" value="6PGD_dom2"/>
</dbReference>
<dbReference type="InterPro" id="IPR008927">
    <property type="entry name" value="6-PGluconate_DH-like_C_sf"/>
</dbReference>
<comment type="function">
    <text evidence="10">Catalyzes the NADPH-dependent reduction of ketopantoate into pantoic acid.</text>
</comment>
<keyword evidence="7 10" id="KW-0560">Oxidoreductase</keyword>
<evidence type="ECO:0000256" key="2">
    <source>
        <dbReference type="ARBA" id="ARBA00007870"/>
    </source>
</evidence>
<reference evidence="13 14" key="1">
    <citation type="journal article" date="2019" name="ISME J.">
        <title>Candidatus Macondimonas diazotrophica, a novel gammaproteobacterial genus dominating crude-oil-contaminated coastal sediments.</title>
        <authorList>
            <person name="Karthikeyan S."/>
            <person name="Konstantinidis K."/>
        </authorList>
    </citation>
    <scope>NUCLEOTIDE SEQUENCE [LARGE SCALE GENOMIC DNA]</scope>
    <source>
        <strain evidence="13 14">KTK01</strain>
    </source>
</reference>
<evidence type="ECO:0000313" key="14">
    <source>
        <dbReference type="Proteomes" id="UP000297890"/>
    </source>
</evidence>
<evidence type="ECO:0000256" key="9">
    <source>
        <dbReference type="ARBA" id="ARBA00048793"/>
    </source>
</evidence>
<dbReference type="Gene3D" id="1.10.1040.10">
    <property type="entry name" value="N-(1-d-carboxylethyl)-l-norvaline Dehydrogenase, domain 2"/>
    <property type="match status" value="1"/>
</dbReference>
<dbReference type="Proteomes" id="UP000297890">
    <property type="component" value="Unassembled WGS sequence"/>
</dbReference>
<dbReference type="PANTHER" id="PTHR21708:SF26">
    <property type="entry name" value="2-DEHYDROPANTOATE 2-REDUCTASE"/>
    <property type="match status" value="1"/>
</dbReference>
<dbReference type="InterPro" id="IPR013332">
    <property type="entry name" value="KPR_N"/>
</dbReference>
<keyword evidence="5 10" id="KW-0566">Pantothenate biosynthesis</keyword>
<gene>
    <name evidence="13" type="ORF">E4680_03255</name>
</gene>
<dbReference type="PANTHER" id="PTHR21708">
    <property type="entry name" value="PROBABLE 2-DEHYDROPANTOATE 2-REDUCTASE"/>
    <property type="match status" value="1"/>
</dbReference>
<dbReference type="Pfam" id="PF02558">
    <property type="entry name" value="ApbA"/>
    <property type="match status" value="1"/>
</dbReference>
<keyword evidence="14" id="KW-1185">Reference proteome</keyword>
<dbReference type="EC" id="1.1.1.169" evidence="3 10"/>
<evidence type="ECO:0000256" key="1">
    <source>
        <dbReference type="ARBA" id="ARBA00004994"/>
    </source>
</evidence>
<evidence type="ECO:0000256" key="10">
    <source>
        <dbReference type="RuleBase" id="RU362068"/>
    </source>
</evidence>
<feature type="domain" description="Ketopantoate reductase C-terminal" evidence="12">
    <location>
        <begin position="195"/>
        <end position="316"/>
    </location>
</feature>
<evidence type="ECO:0000256" key="6">
    <source>
        <dbReference type="ARBA" id="ARBA00022857"/>
    </source>
</evidence>
<dbReference type="EMBL" id="SRIO01000003">
    <property type="protein sequence ID" value="TFZ83529.1"/>
    <property type="molecule type" value="Genomic_DNA"/>
</dbReference>
<dbReference type="GO" id="GO:0015940">
    <property type="term" value="P:pantothenate biosynthetic process"/>
    <property type="evidence" value="ECO:0007669"/>
    <property type="project" value="UniProtKB-UniPathway"/>
</dbReference>
<evidence type="ECO:0000313" key="13">
    <source>
        <dbReference type="EMBL" id="TFZ83529.1"/>
    </source>
</evidence>